<accession>A0A2M8KWS8</accession>
<evidence type="ECO:0000313" key="3">
    <source>
        <dbReference type="Proteomes" id="UP000229098"/>
    </source>
</evidence>
<comment type="caution">
    <text evidence="2">The sequence shown here is derived from an EMBL/GenBank/DDBJ whole genome shotgun (WGS) entry which is preliminary data.</text>
</comment>
<feature type="transmembrane region" description="Helical" evidence="1">
    <location>
        <begin position="21"/>
        <end position="40"/>
    </location>
</feature>
<proteinExistence type="predicted"/>
<sequence length="132" mass="14941">MITLPDTAYVREIKRLQNRRGVRMVLIGFVFVLAVIYMVFQTRDWVLRPDLYLDSPRDGETFSETQITVSGRVTPGVQLTINGLEAYSDETGLYATDLLLPAGVHTIEVVARNRFGRTRSIMRQIVITAPVL</sequence>
<keyword evidence="1" id="KW-1133">Transmembrane helix</keyword>
<dbReference type="Proteomes" id="UP000229098">
    <property type="component" value="Unassembled WGS sequence"/>
</dbReference>
<evidence type="ECO:0000313" key="2">
    <source>
        <dbReference type="EMBL" id="PJE64370.1"/>
    </source>
</evidence>
<dbReference type="AlphaFoldDB" id="A0A2M8KWS8"/>
<gene>
    <name evidence="2" type="ORF">COU90_02870</name>
</gene>
<dbReference type="EMBL" id="PFEF01000006">
    <property type="protein sequence ID" value="PJE64370.1"/>
    <property type="molecule type" value="Genomic_DNA"/>
</dbReference>
<evidence type="ECO:0000256" key="1">
    <source>
        <dbReference type="SAM" id="Phobius"/>
    </source>
</evidence>
<name>A0A2M8KWS8_9BACT</name>
<protein>
    <submittedName>
        <fullName evidence="2">Uncharacterized protein</fullName>
    </submittedName>
</protein>
<dbReference type="Gene3D" id="2.60.40.10">
    <property type="entry name" value="Immunoglobulins"/>
    <property type="match status" value="1"/>
</dbReference>
<reference evidence="3" key="1">
    <citation type="submission" date="2017-09" db="EMBL/GenBank/DDBJ databases">
        <title>Depth-based differentiation of microbial function through sediment-hosted aquifers and enrichment of novel symbionts in the deep terrestrial subsurface.</title>
        <authorList>
            <person name="Probst A.J."/>
            <person name="Ladd B."/>
            <person name="Jarett J.K."/>
            <person name="Geller-Mcgrath D.E."/>
            <person name="Sieber C.M.K."/>
            <person name="Emerson J.B."/>
            <person name="Anantharaman K."/>
            <person name="Thomas B.C."/>
            <person name="Malmstrom R."/>
            <person name="Stieglmeier M."/>
            <person name="Klingl A."/>
            <person name="Woyke T."/>
            <person name="Ryan C.M."/>
            <person name="Banfield J.F."/>
        </authorList>
    </citation>
    <scope>NUCLEOTIDE SEQUENCE [LARGE SCALE GENOMIC DNA]</scope>
</reference>
<keyword evidence="1" id="KW-0472">Membrane</keyword>
<dbReference type="Pfam" id="PF09136">
    <property type="entry name" value="Glucodextran_B"/>
    <property type="match status" value="1"/>
</dbReference>
<organism evidence="2 3">
    <name type="scientific">Candidatus Ryanbacteria bacterium CG10_big_fil_rev_8_21_14_0_10_43_42</name>
    <dbReference type="NCBI Taxonomy" id="1974864"/>
    <lineage>
        <taxon>Bacteria</taxon>
        <taxon>Candidatus Ryaniibacteriota</taxon>
    </lineage>
</organism>
<dbReference type="InterPro" id="IPR013783">
    <property type="entry name" value="Ig-like_fold"/>
</dbReference>
<keyword evidence="1" id="KW-0812">Transmembrane</keyword>